<name>A0A143YY81_9LACT</name>
<gene>
    <name evidence="1" type="ORF">Tpal_2554</name>
</gene>
<evidence type="ECO:0000313" key="1">
    <source>
        <dbReference type="EMBL" id="CZR00679.1"/>
    </source>
</evidence>
<evidence type="ECO:0000313" key="2">
    <source>
        <dbReference type="Proteomes" id="UP000242754"/>
    </source>
</evidence>
<accession>A0A143YY81</accession>
<sequence>MFPEISKVAKFRIQINQDLFLRQCASGQNLFHLPSSYRYPTGNISGYITRLNWNEEFIILEKELKESFEYFIVDRSVESVTGPFTEDSFKMELSACGIADMPLIELSEMDWIINF</sequence>
<dbReference type="EMBL" id="FJNE01000009">
    <property type="protein sequence ID" value="CZR00679.1"/>
    <property type="molecule type" value="Genomic_DNA"/>
</dbReference>
<dbReference type="AlphaFoldDB" id="A0A143YY81"/>
<dbReference type="Proteomes" id="UP000242754">
    <property type="component" value="Unassembled WGS sequence"/>
</dbReference>
<organism evidence="1 2">
    <name type="scientific">Trichococcus palustris</name>
    <dbReference type="NCBI Taxonomy" id="140314"/>
    <lineage>
        <taxon>Bacteria</taxon>
        <taxon>Bacillati</taxon>
        <taxon>Bacillota</taxon>
        <taxon>Bacilli</taxon>
        <taxon>Lactobacillales</taxon>
        <taxon>Carnobacteriaceae</taxon>
        <taxon>Trichococcus</taxon>
    </lineage>
</organism>
<protein>
    <submittedName>
        <fullName evidence="1">Uncharacterized protein</fullName>
    </submittedName>
</protein>
<proteinExistence type="predicted"/>
<keyword evidence="2" id="KW-1185">Reference proteome</keyword>
<reference evidence="1 2" key="1">
    <citation type="submission" date="2016-02" db="EMBL/GenBank/DDBJ databases">
        <authorList>
            <person name="Wen L."/>
            <person name="He K."/>
            <person name="Yang H."/>
        </authorList>
    </citation>
    <scope>NUCLEOTIDE SEQUENCE [LARGE SCALE GENOMIC DNA]</scope>
    <source>
        <strain evidence="1">Trichococcus palustris</strain>
    </source>
</reference>